<accession>H1PPI2</accession>
<comment type="caution">
    <text evidence="2">The sequence shown here is derived from an EMBL/GenBank/DDBJ whole genome shotgun (WGS) entry which is preliminary data.</text>
</comment>
<organism evidence="2 3">
    <name type="scientific">Fusobacterium ulcerans 12-1B</name>
    <dbReference type="NCBI Taxonomy" id="457404"/>
    <lineage>
        <taxon>Bacteria</taxon>
        <taxon>Fusobacteriati</taxon>
        <taxon>Fusobacteriota</taxon>
        <taxon>Fusobacteriia</taxon>
        <taxon>Fusobacteriales</taxon>
        <taxon>Fusobacteriaceae</taxon>
        <taxon>Fusobacterium</taxon>
    </lineage>
</organism>
<evidence type="ECO:0000313" key="2">
    <source>
        <dbReference type="EMBL" id="EHO84506.1"/>
    </source>
</evidence>
<protein>
    <submittedName>
        <fullName evidence="2">Uncharacterized protein</fullName>
    </submittedName>
</protein>
<sequence length="30" mass="3529">MFEISWEIFLIIYFISCSFLGMAVIKVLSK</sequence>
<keyword evidence="1" id="KW-0812">Transmembrane</keyword>
<keyword evidence="1" id="KW-1133">Transmembrane helix</keyword>
<keyword evidence="3" id="KW-1185">Reference proteome</keyword>
<gene>
    <name evidence="2" type="ORF">HMPREF0402_00325</name>
</gene>
<dbReference type="Proteomes" id="UP000003233">
    <property type="component" value="Unassembled WGS sequence"/>
</dbReference>
<dbReference type="HOGENOM" id="CLU_3403725_0_0_0"/>
<keyword evidence="1" id="KW-0472">Membrane</keyword>
<proteinExistence type="predicted"/>
<evidence type="ECO:0000256" key="1">
    <source>
        <dbReference type="SAM" id="Phobius"/>
    </source>
</evidence>
<feature type="transmembrane region" description="Helical" evidence="1">
    <location>
        <begin position="6"/>
        <end position="28"/>
    </location>
</feature>
<reference evidence="2 3" key="1">
    <citation type="submission" date="2012-07" db="EMBL/GenBank/DDBJ databases">
        <title>The Genome Sequence of Fusobacterium ulcerans 12_1B.</title>
        <authorList>
            <consortium name="The Broad Institute Genome Sequencing Platform"/>
            <person name="Earl A."/>
            <person name="Ward D."/>
            <person name="Feldgarden M."/>
            <person name="Gevers D."/>
            <person name="Strauss J."/>
            <person name="Ambrose C.E."/>
            <person name="Allen-Vercoe E."/>
            <person name="Walker B."/>
            <person name="Young S.K."/>
            <person name="Zeng Q."/>
            <person name="Gargeya S."/>
            <person name="Fitzgerald M."/>
            <person name="Haas B."/>
            <person name="Abouelleil A."/>
            <person name="Alvarado L."/>
            <person name="Arachchi H.M."/>
            <person name="Berlin A.M."/>
            <person name="Chapman S.B."/>
            <person name="Goldberg J."/>
            <person name="Griggs A."/>
            <person name="Gujja S."/>
            <person name="Hansen M."/>
            <person name="Howarth C."/>
            <person name="Imamovic A."/>
            <person name="Larimer J."/>
            <person name="McCowen C."/>
            <person name="Montmayeur A."/>
            <person name="Murphy C."/>
            <person name="Neiman D."/>
            <person name="Pearson M."/>
            <person name="Priest M."/>
            <person name="Roberts A."/>
            <person name="Saif S."/>
            <person name="Shea T."/>
            <person name="Sisk P."/>
            <person name="Sykes S."/>
            <person name="Wortman J."/>
            <person name="Nusbaum C."/>
            <person name="Birren B."/>
        </authorList>
    </citation>
    <scope>NUCLEOTIDE SEQUENCE [LARGE SCALE GENOMIC DNA]</scope>
    <source>
        <strain evidence="2 3">12_1B</strain>
    </source>
</reference>
<name>H1PPI2_9FUSO</name>
<dbReference type="BioCyc" id="FSP457404-HMP:GTSQ-326-MONOMER"/>
<evidence type="ECO:0000313" key="3">
    <source>
        <dbReference type="Proteomes" id="UP000003233"/>
    </source>
</evidence>
<dbReference type="AlphaFoldDB" id="H1PPI2"/>
<dbReference type="EMBL" id="AGWJ02000004">
    <property type="protein sequence ID" value="EHO84506.1"/>
    <property type="molecule type" value="Genomic_DNA"/>
</dbReference>